<keyword evidence="1" id="KW-0645">Protease</keyword>
<proteinExistence type="predicted"/>
<reference evidence="2" key="1">
    <citation type="journal article" date="2010" name="Genome Res.">
        <title>Population genomic sequencing of Coccidioides fungi reveals recent hybridization and transposon control.</title>
        <authorList>
            <person name="Neafsey D.E."/>
            <person name="Barker B.M."/>
            <person name="Sharpton T.J."/>
            <person name="Stajich J.E."/>
            <person name="Park D.J."/>
            <person name="Whiston E."/>
            <person name="Hung C.-Y."/>
            <person name="McMahan C."/>
            <person name="White J."/>
            <person name="Sykes S."/>
            <person name="Heiman D."/>
            <person name="Young S."/>
            <person name="Zeng Q."/>
            <person name="Abouelleil A."/>
            <person name="Aftuck L."/>
            <person name="Bessette D."/>
            <person name="Brown A."/>
            <person name="FitzGerald M."/>
            <person name="Lui A."/>
            <person name="Macdonald J.P."/>
            <person name="Priest M."/>
            <person name="Orbach M.J."/>
            <person name="Galgiani J.N."/>
            <person name="Kirkland T.N."/>
            <person name="Cole G.T."/>
            <person name="Birren B.W."/>
            <person name="Henn M.R."/>
            <person name="Taylor J.W."/>
            <person name="Rounsley S.D."/>
        </authorList>
    </citation>
    <scope>NUCLEOTIDE SEQUENCE [LARGE SCALE GENOMIC DNA]</scope>
    <source>
        <strain evidence="2">RMSCC 3703</strain>
    </source>
</reference>
<protein>
    <submittedName>
        <fullName evidence="1">Carboxypeptidase 1</fullName>
    </submittedName>
</protein>
<gene>
    <name evidence="1" type="ORF">CISG_05497</name>
</gene>
<dbReference type="EMBL" id="DS268146">
    <property type="protein sequence ID" value="KMU76129.1"/>
    <property type="molecule type" value="Genomic_DNA"/>
</dbReference>
<evidence type="ECO:0000313" key="2">
    <source>
        <dbReference type="Proteomes" id="UP000054559"/>
    </source>
</evidence>
<name>A0A0J8QTE0_COCIT</name>
<accession>A0A0J8QTE0</accession>
<sequence>MYDIRITADTPPEPDYLAPFFNKASTRKALGVALNWASMSYDVYYAF</sequence>
<dbReference type="GO" id="GO:0004180">
    <property type="term" value="F:carboxypeptidase activity"/>
    <property type="evidence" value="ECO:0007669"/>
    <property type="project" value="UniProtKB-KW"/>
</dbReference>
<organism evidence="1 2">
    <name type="scientific">Coccidioides immitis RMSCC 3703</name>
    <dbReference type="NCBI Taxonomy" id="454286"/>
    <lineage>
        <taxon>Eukaryota</taxon>
        <taxon>Fungi</taxon>
        <taxon>Dikarya</taxon>
        <taxon>Ascomycota</taxon>
        <taxon>Pezizomycotina</taxon>
        <taxon>Eurotiomycetes</taxon>
        <taxon>Eurotiomycetidae</taxon>
        <taxon>Onygenales</taxon>
        <taxon>Onygenaceae</taxon>
        <taxon>Coccidioides</taxon>
    </lineage>
</organism>
<dbReference type="Proteomes" id="UP000054559">
    <property type="component" value="Unassembled WGS sequence"/>
</dbReference>
<keyword evidence="1" id="KW-0378">Hydrolase</keyword>
<evidence type="ECO:0000313" key="1">
    <source>
        <dbReference type="EMBL" id="KMU76129.1"/>
    </source>
</evidence>
<keyword evidence="1" id="KW-0121">Carboxypeptidase</keyword>
<dbReference type="AlphaFoldDB" id="A0A0J8QTE0"/>